<protein>
    <recommendedName>
        <fullName evidence="4">Pilus assembly protein CpaF</fullName>
    </recommendedName>
</protein>
<sequence length="631" mass="71496">MDWINLLLICVILAGILLWLLLMLRKNPMTQGARELEAELFTIEALQSYATAAINEFTNANLLDLGLSAEEFERRRNVVAELKSSLKMCNSGSLADKTYVKSFIADLLLRGEVINESTIDRVLPFGDERLLTDQDKFDILLHAYKLEHGMQGLSQLIEKHRLAELKSIIENGETESYIITPEEIRDIYALEAPRLSFDDKLQIVVQRVYQQYKGFGPIDELRDQTIDGVSGGVSGLPANMQELEHEVELMRSMREKGPHGCDSIWIFYRGKSIRLAFLGFGSDLELKRVCQNIYKFGSPGQLSEAKAYMVNEMQDGSRVVVVRPPFSESWAFFVRKFDLPNLSLERLLASEQVKGAELPMKMLDYLMKGAQVTAVTGEQGSGKTTLLMAMVKSIYGTFNLRIQELAFELHLRRLYPERNTLAFRETDKISGQEGLDLQKKTDGTVNILGEVATDPVAAWAVQMSQVASKFTVFSHHAKTMKDLVWSLRNSLLKTGTFQNERIAEEQVASVIAFDVHLEKERDGTRYIERLTECVVLDPDEQGFAQLAGKLDGELDEASAIKVLARANLHYYRRLTGRTFEARNIIEFRDGRYVPVHRPTSRKVELMAGNMSREDAADFRAFLDRYWGSESA</sequence>
<evidence type="ECO:0000313" key="2">
    <source>
        <dbReference type="EMBL" id="GGH70754.1"/>
    </source>
</evidence>
<feature type="transmembrane region" description="Helical" evidence="1">
    <location>
        <begin position="6"/>
        <end position="24"/>
    </location>
</feature>
<accession>A0ABQ1ZLT3</accession>
<keyword evidence="1" id="KW-1133">Transmembrane helix</keyword>
<dbReference type="EMBL" id="BMDD01000001">
    <property type="protein sequence ID" value="GGH70754.1"/>
    <property type="molecule type" value="Genomic_DNA"/>
</dbReference>
<evidence type="ECO:0000256" key="1">
    <source>
        <dbReference type="SAM" id="Phobius"/>
    </source>
</evidence>
<dbReference type="RefSeq" id="WP_172239160.1">
    <property type="nucleotide sequence ID" value="NZ_BMDD01000001.1"/>
</dbReference>
<evidence type="ECO:0000313" key="3">
    <source>
        <dbReference type="Proteomes" id="UP000605427"/>
    </source>
</evidence>
<dbReference type="Gene3D" id="3.30.450.370">
    <property type="match status" value="1"/>
</dbReference>
<keyword evidence="1" id="KW-0472">Membrane</keyword>
<organism evidence="2 3">
    <name type="scientific">Saccharibacillus endophyticus</name>
    <dbReference type="NCBI Taxonomy" id="2060666"/>
    <lineage>
        <taxon>Bacteria</taxon>
        <taxon>Bacillati</taxon>
        <taxon>Bacillota</taxon>
        <taxon>Bacilli</taxon>
        <taxon>Bacillales</taxon>
        <taxon>Paenibacillaceae</taxon>
        <taxon>Saccharibacillus</taxon>
    </lineage>
</organism>
<gene>
    <name evidence="2" type="ORF">GCM10007362_07150</name>
</gene>
<dbReference type="Gene3D" id="3.40.50.300">
    <property type="entry name" value="P-loop containing nucleotide triphosphate hydrolases"/>
    <property type="match status" value="1"/>
</dbReference>
<name>A0ABQ1ZLT3_9BACL</name>
<keyword evidence="3" id="KW-1185">Reference proteome</keyword>
<reference evidence="3" key="1">
    <citation type="journal article" date="2019" name="Int. J. Syst. Evol. Microbiol.">
        <title>The Global Catalogue of Microorganisms (GCM) 10K type strain sequencing project: providing services to taxonomists for standard genome sequencing and annotation.</title>
        <authorList>
            <consortium name="The Broad Institute Genomics Platform"/>
            <consortium name="The Broad Institute Genome Sequencing Center for Infectious Disease"/>
            <person name="Wu L."/>
            <person name="Ma J."/>
        </authorList>
    </citation>
    <scope>NUCLEOTIDE SEQUENCE [LARGE SCALE GENOMIC DNA]</scope>
    <source>
        <strain evidence="3">CCM 8702</strain>
    </source>
</reference>
<dbReference type="Proteomes" id="UP000605427">
    <property type="component" value="Unassembled WGS sequence"/>
</dbReference>
<proteinExistence type="predicted"/>
<dbReference type="InterPro" id="IPR027417">
    <property type="entry name" value="P-loop_NTPase"/>
</dbReference>
<evidence type="ECO:0008006" key="4">
    <source>
        <dbReference type="Google" id="ProtNLM"/>
    </source>
</evidence>
<comment type="caution">
    <text evidence="2">The sequence shown here is derived from an EMBL/GenBank/DDBJ whole genome shotgun (WGS) entry which is preliminary data.</text>
</comment>
<keyword evidence="1" id="KW-0812">Transmembrane</keyword>
<dbReference type="SUPFAM" id="SSF52540">
    <property type="entry name" value="P-loop containing nucleoside triphosphate hydrolases"/>
    <property type="match status" value="1"/>
</dbReference>